<organism evidence="2 3">
    <name type="scientific">Acinetobacter courvalinii</name>
    <dbReference type="NCBI Taxonomy" id="280147"/>
    <lineage>
        <taxon>Bacteria</taxon>
        <taxon>Pseudomonadati</taxon>
        <taxon>Pseudomonadota</taxon>
        <taxon>Gammaproteobacteria</taxon>
        <taxon>Moraxellales</taxon>
        <taxon>Moraxellaceae</taxon>
        <taxon>Acinetobacter</taxon>
    </lineage>
</organism>
<sequence>MAYSNNHNQSPEKAESQNQAKTNPNEASQPNNNVANLFNNDKASYQEIEGLTDTEQLQQSLDQNAASQNPEGSHGNENIRKAAENLDRDEMKHNLKDESAEKDGPSENPAPFITPE</sequence>
<dbReference type="Proteomes" id="UP001159329">
    <property type="component" value="Unassembled WGS sequence"/>
</dbReference>
<comment type="caution">
    <text evidence="2">The sequence shown here is derived from an EMBL/GenBank/DDBJ whole genome shotgun (WGS) entry which is preliminary data.</text>
</comment>
<dbReference type="RefSeq" id="WP_262765795.1">
    <property type="nucleotide sequence ID" value="NZ_JAHPVZ010000002.1"/>
</dbReference>
<dbReference type="EMBL" id="JAOEEO010000002">
    <property type="protein sequence ID" value="MDH0563993.1"/>
    <property type="molecule type" value="Genomic_DNA"/>
</dbReference>
<feature type="region of interest" description="Disordered" evidence="1">
    <location>
        <begin position="1"/>
        <end position="116"/>
    </location>
</feature>
<evidence type="ECO:0000313" key="2">
    <source>
        <dbReference type="EMBL" id="MDH0563993.1"/>
    </source>
</evidence>
<feature type="compositionally biased region" description="Polar residues" evidence="1">
    <location>
        <begin position="16"/>
        <end position="43"/>
    </location>
</feature>
<reference evidence="2" key="1">
    <citation type="submission" date="2022-09" db="EMBL/GenBank/DDBJ databases">
        <title>Intensive care unit water sources are persistently colonized with multi-drug resistant bacteria and are the site of extensive horizontal gene transfer of antibiotic resistance genes.</title>
        <authorList>
            <person name="Diorio-Toth L."/>
        </authorList>
    </citation>
    <scope>NUCLEOTIDE SEQUENCE</scope>
    <source>
        <strain evidence="2">GD04005</strain>
    </source>
</reference>
<protein>
    <submittedName>
        <fullName evidence="2">Uncharacterized protein</fullName>
    </submittedName>
</protein>
<name>A0AA42L7D2_9GAMM</name>
<gene>
    <name evidence="2" type="ORF">N7644_09875</name>
</gene>
<evidence type="ECO:0000256" key="1">
    <source>
        <dbReference type="SAM" id="MobiDB-lite"/>
    </source>
</evidence>
<evidence type="ECO:0000313" key="3">
    <source>
        <dbReference type="Proteomes" id="UP001159329"/>
    </source>
</evidence>
<feature type="compositionally biased region" description="Polar residues" evidence="1">
    <location>
        <begin position="53"/>
        <end position="71"/>
    </location>
</feature>
<accession>A0AA42L7D2</accession>
<proteinExistence type="predicted"/>
<dbReference type="AlphaFoldDB" id="A0AA42L7D2"/>
<feature type="compositionally biased region" description="Basic and acidic residues" evidence="1">
    <location>
        <begin position="77"/>
        <end position="105"/>
    </location>
</feature>